<dbReference type="EMBL" id="GBHO01014531">
    <property type="protein sequence ID" value="JAG29073.1"/>
    <property type="molecule type" value="Transcribed_RNA"/>
</dbReference>
<sequence>MLIGADLFWQLIGRDQITCPEQYLSFRESKLGWIVCSSILDVSKSQAYCHLVSSHIATDITLESIDRTMRGFWEIENLNSNQELCEEDRTCEQLLQETTVRDSDGRYVVRMPLKDELNLLGSSKEIAVKRLMLLEKRFVRYPELKAGYEEFIHEYIRLGHMKLDEPGSNSTISYFVPHHPVFKETSSTTKLRVVFDFSCKTSTGHSLNDVSYVGPVIQQPLFSHLIRSRSYQICLCGDLEKMFRQIKISDDQIDLQKILWRDSPDEPIQTYSLLTVSYGTSSASWLATRTLKQLALDYQDRYPESSKVILDHFYMDDCISGANSTAEAIKLKSYLISHLELGKFRIRKWSSNSPEFMDSIPDEDRELKTEIGFDKEATVRTLGLLWLPNVDSFTYSIDHILSSNSLSEHPTKRSVLSTIAKIFDPLGLLGPVISKAKIAMQGLWRQELDWDEPLSNSFTKKWRIFCRTLLKLKGFLIPRKLVAPNSVRIELHGFADASMDAYGACLYLRCIDDQNQVHVNLITSKSRVAPIKTQSLPRLELCGALLLVELAEVVKGALDCTLHQIVFWTDSTVVLSWLQAQPTKWSTFVANRVSKIQAHSKSSDWKHVASADNPADLISRGMFADQLIESRLWFRGPHWLSEDIQFELYGEYQVTSDDELPDIRKQKGVVLVTTAKPDPKFLLEILSRVSSFDKLVRIIAYSLRYLRRRKYPKGSRPHGSITSLEFNEATLLVLRLGQQLMFPQEITDLKKSKSVGKSSRIALLCPFIDKNGLIRVGGRLENANLTPDRKHPIVLSYGGNEDINKLSELIARYTHEKNLHAGPQSLLSFIREEYWPTNGRNLARKVYRKCVVCFKLNPTFADQQMGILPEPRVEPTRPFYRCGVDYAGPIYIRSSSLRKNSPHVKAYIALFVCLCTKAIHVELVEDLTTSSFLACLKRFMSRRGKPLEIHSDNGTTFVGSKRELEDMKNLWLSDVHRDSIVSTLAVDGISWKFIPPRSPNFGGLWESSIKQVKLYLRKAIGKANLTYSEMYTVLTQIEACVNSRPLVPLSSDPNDYSVLTPSHFLIGDQLTAPPEPNLRSLPENRLTRWQLVQRIAQHFWHRWRNEYLHELQRRYKWKSTCNNLQKGTLVLVKEDNSPSYAWSLARVEDTHPGSDGLVRVVTLRCPSGLFKRNIRLLCALPIDDTNSTQDGAAPVRVSTPQDSQQPC</sequence>
<accession>A0A0A9YD88</accession>
<name>A0A0A9YD88_LYGHE</name>
<dbReference type="Pfam" id="PF05380">
    <property type="entry name" value="Peptidase_A17"/>
    <property type="match status" value="1"/>
</dbReference>
<dbReference type="InterPro" id="IPR012337">
    <property type="entry name" value="RNaseH-like_sf"/>
</dbReference>
<dbReference type="GO" id="GO:0015074">
    <property type="term" value="P:DNA integration"/>
    <property type="evidence" value="ECO:0007669"/>
    <property type="project" value="InterPro"/>
</dbReference>
<gene>
    <name evidence="3" type="primary">pol_356</name>
    <name evidence="2" type="synonym">pol_525</name>
    <name evidence="3" type="ORF">CM83_74101</name>
    <name evidence="2" type="ORF">CM83_74119</name>
</gene>
<dbReference type="Pfam" id="PF00665">
    <property type="entry name" value="rve"/>
    <property type="match status" value="1"/>
</dbReference>
<dbReference type="SUPFAM" id="SSF56672">
    <property type="entry name" value="DNA/RNA polymerases"/>
    <property type="match status" value="1"/>
</dbReference>
<reference evidence="3" key="1">
    <citation type="journal article" date="2014" name="PLoS ONE">
        <title>Transcriptome-Based Identification of ABC Transporters in the Western Tarnished Plant Bug Lygus hesperus.</title>
        <authorList>
            <person name="Hull J.J."/>
            <person name="Chaney K."/>
            <person name="Geib S.M."/>
            <person name="Fabrick J.A."/>
            <person name="Brent C.S."/>
            <person name="Walsh D."/>
            <person name="Lavine L.C."/>
        </authorList>
    </citation>
    <scope>NUCLEOTIDE SEQUENCE</scope>
</reference>
<protein>
    <submittedName>
        <fullName evidence="3">Pro-Pol polyprotein</fullName>
    </submittedName>
</protein>
<dbReference type="GO" id="GO:0042575">
    <property type="term" value="C:DNA polymerase complex"/>
    <property type="evidence" value="ECO:0007669"/>
    <property type="project" value="UniProtKB-ARBA"/>
</dbReference>
<dbReference type="InterPro" id="IPR040676">
    <property type="entry name" value="DUF5641"/>
</dbReference>
<evidence type="ECO:0000259" key="1">
    <source>
        <dbReference type="PROSITE" id="PS50994"/>
    </source>
</evidence>
<evidence type="ECO:0000313" key="3">
    <source>
        <dbReference type="EMBL" id="JAG29073.1"/>
    </source>
</evidence>
<dbReference type="PANTHER" id="PTHR47331">
    <property type="entry name" value="PHD-TYPE DOMAIN-CONTAINING PROTEIN"/>
    <property type="match status" value="1"/>
</dbReference>
<dbReference type="InterPro" id="IPR043502">
    <property type="entry name" value="DNA/RNA_pol_sf"/>
</dbReference>
<dbReference type="AlphaFoldDB" id="A0A0A9YD88"/>
<dbReference type="GO" id="GO:0003676">
    <property type="term" value="F:nucleic acid binding"/>
    <property type="evidence" value="ECO:0007669"/>
    <property type="project" value="InterPro"/>
</dbReference>
<dbReference type="SUPFAM" id="SSF53098">
    <property type="entry name" value="Ribonuclease H-like"/>
    <property type="match status" value="1"/>
</dbReference>
<organism evidence="3">
    <name type="scientific">Lygus hesperus</name>
    <name type="common">Western plant bug</name>
    <dbReference type="NCBI Taxonomy" id="30085"/>
    <lineage>
        <taxon>Eukaryota</taxon>
        <taxon>Metazoa</taxon>
        <taxon>Ecdysozoa</taxon>
        <taxon>Arthropoda</taxon>
        <taxon>Hexapoda</taxon>
        <taxon>Insecta</taxon>
        <taxon>Pterygota</taxon>
        <taxon>Neoptera</taxon>
        <taxon>Paraneoptera</taxon>
        <taxon>Hemiptera</taxon>
        <taxon>Heteroptera</taxon>
        <taxon>Panheteroptera</taxon>
        <taxon>Cimicomorpha</taxon>
        <taxon>Miridae</taxon>
        <taxon>Mirini</taxon>
        <taxon>Lygus</taxon>
    </lineage>
</organism>
<reference evidence="3" key="2">
    <citation type="submission" date="2014-07" db="EMBL/GenBank/DDBJ databases">
        <authorList>
            <person name="Hull J."/>
        </authorList>
    </citation>
    <scope>NUCLEOTIDE SEQUENCE</scope>
</reference>
<dbReference type="EMBL" id="GBHO01020765">
    <property type="protein sequence ID" value="JAG22839.1"/>
    <property type="molecule type" value="Transcribed_RNA"/>
</dbReference>
<feature type="domain" description="Integrase catalytic" evidence="1">
    <location>
        <begin position="874"/>
        <end position="1069"/>
    </location>
</feature>
<dbReference type="Pfam" id="PF18701">
    <property type="entry name" value="DUF5641"/>
    <property type="match status" value="1"/>
</dbReference>
<evidence type="ECO:0000313" key="2">
    <source>
        <dbReference type="EMBL" id="JAG22839.1"/>
    </source>
</evidence>
<dbReference type="GO" id="GO:0071897">
    <property type="term" value="P:DNA biosynthetic process"/>
    <property type="evidence" value="ECO:0007669"/>
    <property type="project" value="UniProtKB-ARBA"/>
</dbReference>
<dbReference type="InterPro" id="IPR001584">
    <property type="entry name" value="Integrase_cat-core"/>
</dbReference>
<proteinExistence type="predicted"/>
<dbReference type="InterPro" id="IPR036397">
    <property type="entry name" value="RNaseH_sf"/>
</dbReference>
<dbReference type="CDD" id="cd01644">
    <property type="entry name" value="RT_pepA17"/>
    <property type="match status" value="1"/>
</dbReference>
<dbReference type="InterPro" id="IPR008042">
    <property type="entry name" value="Retrotrans_Pao"/>
</dbReference>
<dbReference type="PROSITE" id="PS50994">
    <property type="entry name" value="INTEGRASE"/>
    <property type="match status" value="1"/>
</dbReference>
<dbReference type="Gene3D" id="3.30.420.10">
    <property type="entry name" value="Ribonuclease H-like superfamily/Ribonuclease H"/>
    <property type="match status" value="1"/>
</dbReference>
<dbReference type="PANTHER" id="PTHR47331:SF4">
    <property type="entry name" value="PEPTIDASE S1 DOMAIN-CONTAINING PROTEIN"/>
    <property type="match status" value="1"/>
</dbReference>